<keyword evidence="4" id="KW-0489">Methyltransferase</keyword>
<keyword evidence="10" id="KW-0943">RNA-mediated gene silencing</keyword>
<evidence type="ECO:0000256" key="2">
    <source>
        <dbReference type="ARBA" id="ARBA00009026"/>
    </source>
</evidence>
<dbReference type="FunFam" id="3.40.50.150:FF:000124">
    <property type="entry name" value="HEN methyltransferase 1"/>
    <property type="match status" value="1"/>
</dbReference>
<dbReference type="InterPro" id="IPR026610">
    <property type="entry name" value="Hen1"/>
</dbReference>
<dbReference type="PANTHER" id="PTHR21404">
    <property type="entry name" value="HEN1"/>
    <property type="match status" value="1"/>
</dbReference>
<dbReference type="GO" id="GO:0090486">
    <property type="term" value="F:small RNA 2'-O-methyltransferase activity"/>
    <property type="evidence" value="ECO:0007669"/>
    <property type="project" value="UniProtKB-EC"/>
</dbReference>
<dbReference type="PANTHER" id="PTHR21404:SF3">
    <property type="entry name" value="SMALL RNA 2'-O-METHYLTRANSFERASE"/>
    <property type="match status" value="1"/>
</dbReference>
<name>A0A8C8YT73_PROSS</name>
<dbReference type="GeneTree" id="ENSGT00390000004798"/>
<evidence type="ECO:0000256" key="1">
    <source>
        <dbReference type="ARBA" id="ARBA00001946"/>
    </source>
</evidence>
<reference evidence="15" key="2">
    <citation type="submission" date="2025-09" db="UniProtKB">
        <authorList>
            <consortium name="Ensembl"/>
        </authorList>
    </citation>
    <scope>IDENTIFICATION</scope>
</reference>
<evidence type="ECO:0000313" key="15">
    <source>
        <dbReference type="Ensembl" id="ENSPSMP00000006430.1"/>
    </source>
</evidence>
<dbReference type="Gene3D" id="3.40.50.150">
    <property type="entry name" value="Vaccinia Virus protein VP39"/>
    <property type="match status" value="1"/>
</dbReference>
<dbReference type="AlphaFoldDB" id="A0A8C8YT73"/>
<evidence type="ECO:0000256" key="3">
    <source>
        <dbReference type="ARBA" id="ARBA00021330"/>
    </source>
</evidence>
<dbReference type="InterPro" id="IPR029063">
    <property type="entry name" value="SAM-dependent_MTases_sf"/>
</dbReference>
<dbReference type="GO" id="GO:0001510">
    <property type="term" value="P:RNA methylation"/>
    <property type="evidence" value="ECO:0007669"/>
    <property type="project" value="InterPro"/>
</dbReference>
<comment type="similarity">
    <text evidence="2">Belongs to the methyltransferase superfamily. HEN1 family.</text>
</comment>
<dbReference type="GO" id="GO:0005737">
    <property type="term" value="C:cytoplasm"/>
    <property type="evidence" value="ECO:0007669"/>
    <property type="project" value="TreeGrafter"/>
</dbReference>
<evidence type="ECO:0000256" key="4">
    <source>
        <dbReference type="ARBA" id="ARBA00022603"/>
    </source>
</evidence>
<dbReference type="GO" id="GO:0005634">
    <property type="term" value="C:nucleus"/>
    <property type="evidence" value="ECO:0007669"/>
    <property type="project" value="TreeGrafter"/>
</dbReference>
<dbReference type="Proteomes" id="UP000694414">
    <property type="component" value="Unplaced"/>
</dbReference>
<evidence type="ECO:0000256" key="14">
    <source>
        <dbReference type="ARBA" id="ARBA00053983"/>
    </source>
</evidence>
<evidence type="ECO:0000256" key="7">
    <source>
        <dbReference type="ARBA" id="ARBA00022723"/>
    </source>
</evidence>
<dbReference type="GO" id="GO:0030422">
    <property type="term" value="P:siRNA processing"/>
    <property type="evidence" value="ECO:0007669"/>
    <property type="project" value="TreeGrafter"/>
</dbReference>
<evidence type="ECO:0000256" key="6">
    <source>
        <dbReference type="ARBA" id="ARBA00022691"/>
    </source>
</evidence>
<dbReference type="Ensembl" id="ENSPSMT00000007591.1">
    <property type="protein sequence ID" value="ENSPSMP00000006430.1"/>
    <property type="gene ID" value="ENSPSMG00000004842.1"/>
</dbReference>
<organism evidence="15 16">
    <name type="scientific">Prolemur simus</name>
    <name type="common">Greater bamboo lemur</name>
    <name type="synonym">Hapalemur simus</name>
    <dbReference type="NCBI Taxonomy" id="1328070"/>
    <lineage>
        <taxon>Eukaryota</taxon>
        <taxon>Metazoa</taxon>
        <taxon>Chordata</taxon>
        <taxon>Craniata</taxon>
        <taxon>Vertebrata</taxon>
        <taxon>Euteleostomi</taxon>
        <taxon>Mammalia</taxon>
        <taxon>Eutheria</taxon>
        <taxon>Euarchontoglires</taxon>
        <taxon>Primates</taxon>
        <taxon>Strepsirrhini</taxon>
        <taxon>Lemuriformes</taxon>
        <taxon>Lemuridae</taxon>
        <taxon>Prolemur</taxon>
    </lineage>
</organism>
<gene>
    <name evidence="15" type="primary">HENMT1</name>
</gene>
<proteinExistence type="inferred from homology"/>
<evidence type="ECO:0000256" key="12">
    <source>
        <dbReference type="ARBA" id="ARBA00035025"/>
    </source>
</evidence>
<reference evidence="15" key="1">
    <citation type="submission" date="2025-08" db="UniProtKB">
        <authorList>
            <consortium name="Ensembl"/>
        </authorList>
    </citation>
    <scope>IDENTIFICATION</scope>
</reference>
<evidence type="ECO:0000256" key="9">
    <source>
        <dbReference type="ARBA" id="ARBA00022884"/>
    </source>
</evidence>
<comment type="catalytic activity">
    <reaction evidence="13">
        <text>small RNA 3'-end nucleotide + S-adenosyl-L-methionine = small RNA 3'-end 2'-O-methylnucleotide + S-adenosyl-L-homocysteine + H(+)</text>
        <dbReference type="Rhea" id="RHEA:37887"/>
        <dbReference type="Rhea" id="RHEA-COMP:10415"/>
        <dbReference type="Rhea" id="RHEA-COMP:10416"/>
        <dbReference type="ChEBI" id="CHEBI:15378"/>
        <dbReference type="ChEBI" id="CHEBI:57856"/>
        <dbReference type="ChEBI" id="CHEBI:59789"/>
        <dbReference type="ChEBI" id="CHEBI:74896"/>
        <dbReference type="ChEBI" id="CHEBI:74898"/>
        <dbReference type="EC" id="2.1.1.386"/>
    </reaction>
</comment>
<dbReference type="Pfam" id="PF13489">
    <property type="entry name" value="Methyltransf_23"/>
    <property type="match status" value="1"/>
</dbReference>
<dbReference type="GO" id="GO:0034587">
    <property type="term" value="P:piRNA processing"/>
    <property type="evidence" value="ECO:0007669"/>
    <property type="project" value="TreeGrafter"/>
</dbReference>
<keyword evidence="5" id="KW-0808">Transferase</keyword>
<dbReference type="GO" id="GO:0003723">
    <property type="term" value="F:RNA binding"/>
    <property type="evidence" value="ECO:0007669"/>
    <property type="project" value="UniProtKB-KW"/>
</dbReference>
<evidence type="ECO:0000313" key="16">
    <source>
        <dbReference type="Proteomes" id="UP000694414"/>
    </source>
</evidence>
<keyword evidence="6" id="KW-0949">S-adenosyl-L-methionine</keyword>
<dbReference type="EC" id="2.1.1.386" evidence="12"/>
<keyword evidence="8" id="KW-0460">Magnesium</keyword>
<keyword evidence="9" id="KW-0694">RNA-binding</keyword>
<evidence type="ECO:0000256" key="11">
    <source>
        <dbReference type="ARBA" id="ARBA00029981"/>
    </source>
</evidence>
<comment type="cofactor">
    <cofactor evidence="1">
        <name>Mg(2+)</name>
        <dbReference type="ChEBI" id="CHEBI:18420"/>
    </cofactor>
</comment>
<protein>
    <recommendedName>
        <fullName evidence="3">Small RNA 2'-O-methyltransferase</fullName>
        <ecNumber evidence="12">2.1.1.386</ecNumber>
    </recommendedName>
    <alternativeName>
        <fullName evidence="11">HEN1 methyltransferase homolog 1</fullName>
    </alternativeName>
</protein>
<keyword evidence="7" id="KW-0479">Metal-binding</keyword>
<accession>A0A8C8YT73</accession>
<dbReference type="SUPFAM" id="SSF53335">
    <property type="entry name" value="S-adenosyl-L-methionine-dependent methyltransferases"/>
    <property type="match status" value="1"/>
</dbReference>
<dbReference type="GO" id="GO:0046872">
    <property type="term" value="F:metal ion binding"/>
    <property type="evidence" value="ECO:0007669"/>
    <property type="project" value="UniProtKB-KW"/>
</dbReference>
<comment type="function">
    <text evidence="14">Methyltransferase that adds a 2'-O-methyl group at the 3'-end of piRNAs, a class of 24 to 30 nucleotide RNAs that are generated by a Dicer-independent mechanism and are primarily derived from transposons and other repeated sequence elements. This probably protects the 3'-end of piRNAs from uridylation activity and subsequent degradation. Stabilization of piRNAs is essential for gametogenesis.</text>
</comment>
<evidence type="ECO:0000256" key="5">
    <source>
        <dbReference type="ARBA" id="ARBA00022679"/>
    </source>
</evidence>
<evidence type="ECO:0000256" key="13">
    <source>
        <dbReference type="ARBA" id="ARBA00048418"/>
    </source>
</evidence>
<keyword evidence="16" id="KW-1185">Reference proteome</keyword>
<evidence type="ECO:0000256" key="10">
    <source>
        <dbReference type="ARBA" id="ARBA00023158"/>
    </source>
</evidence>
<evidence type="ECO:0000256" key="8">
    <source>
        <dbReference type="ARBA" id="ARBA00022842"/>
    </source>
</evidence>
<sequence length="406" mass="46096">MEEKNTQCESESEVEIPRVPAITFDPQLYIQRYQFVTDLVDKYQLKKVADLGCGDAVLLRHLKMYPCVQVLVGVDIMREHTLQWIGYNLSPLVADYVMPRDLDLTVTLYQGSVVEKDSRLLGFDLITCIELIEHLNSDDLARFPEVVFGYLSPSMVIISTPNSEFNPLFEVKTVRNSDHKFEWSRKEFQSWALGVAKTYNYSVEFTGVGEPPAGSESVGFCTQIGLFRKNGGKAAELCVSEQPDQHVYNPLQRLTDGFENSPVLSVLVFPPQVYTVKYPSLQQDKYLKKVLSQKVLQEVYKSRATYLLPLKEQEAGKEPPPLSWFTYEPPLSEDEKARVAASPKPFSVEDKFFVPLQRLLAYPRLNQLVGGSEERMRSLLASEITLSSDGSAVEIVLIRESHYPFL</sequence>